<evidence type="ECO:0000256" key="1">
    <source>
        <dbReference type="PROSITE-ProRule" id="PRU00206"/>
    </source>
</evidence>
<keyword evidence="1" id="KW-1015">Disulfide bond</keyword>
<keyword evidence="5" id="KW-1185">Reference proteome</keyword>
<dbReference type="PROSITE" id="PS50050">
    <property type="entry name" value="TNFR_NGFR_2"/>
    <property type="match status" value="1"/>
</dbReference>
<dbReference type="InterPro" id="IPR001368">
    <property type="entry name" value="TNFR/NGFR_Cys_rich_reg"/>
</dbReference>
<feature type="domain" description="TNFR-Cys" evidence="3">
    <location>
        <begin position="22"/>
        <end position="64"/>
    </location>
</feature>
<dbReference type="AlphaFoldDB" id="A0A3Q2GHW3"/>
<protein>
    <recommendedName>
        <fullName evidence="3">TNFR-Cys domain-containing protein</fullName>
    </recommendedName>
</protein>
<name>A0A3Q2GHW3_CYPVA</name>
<accession>A0A3Q2GHW3</accession>
<dbReference type="GO" id="GO:0009897">
    <property type="term" value="C:external side of plasma membrane"/>
    <property type="evidence" value="ECO:0007669"/>
    <property type="project" value="TreeGrafter"/>
</dbReference>
<evidence type="ECO:0000259" key="3">
    <source>
        <dbReference type="PROSITE" id="PS50050"/>
    </source>
</evidence>
<dbReference type="PANTHER" id="PTHR46875:SF1">
    <property type="entry name" value="TUMOR NECROSIS FACTOR RECEPTOR SUPERFAMILY MEMBER 5"/>
    <property type="match status" value="1"/>
</dbReference>
<dbReference type="Pfam" id="PF00020">
    <property type="entry name" value="TNFR_c6"/>
    <property type="match status" value="1"/>
</dbReference>
<reference evidence="4" key="2">
    <citation type="submission" date="2025-09" db="UniProtKB">
        <authorList>
            <consortium name="Ensembl"/>
        </authorList>
    </citation>
    <scope>IDENTIFICATION</scope>
</reference>
<evidence type="ECO:0000313" key="4">
    <source>
        <dbReference type="Ensembl" id="ENSCVAP00000026250.1"/>
    </source>
</evidence>
<feature type="compositionally biased region" description="Low complexity" evidence="2">
    <location>
        <begin position="240"/>
        <end position="251"/>
    </location>
</feature>
<organism evidence="4 5">
    <name type="scientific">Cyprinodon variegatus</name>
    <name type="common">Sheepshead minnow</name>
    <dbReference type="NCBI Taxonomy" id="28743"/>
    <lineage>
        <taxon>Eukaryota</taxon>
        <taxon>Metazoa</taxon>
        <taxon>Chordata</taxon>
        <taxon>Craniata</taxon>
        <taxon>Vertebrata</taxon>
        <taxon>Euteleostomi</taxon>
        <taxon>Actinopterygii</taxon>
        <taxon>Neopterygii</taxon>
        <taxon>Teleostei</taxon>
        <taxon>Neoteleostei</taxon>
        <taxon>Acanthomorphata</taxon>
        <taxon>Ovalentaria</taxon>
        <taxon>Atherinomorphae</taxon>
        <taxon>Cyprinodontiformes</taxon>
        <taxon>Cyprinodontidae</taxon>
        <taxon>Cyprinodon</taxon>
    </lineage>
</organism>
<evidence type="ECO:0000313" key="5">
    <source>
        <dbReference type="Proteomes" id="UP000265020"/>
    </source>
</evidence>
<reference evidence="4" key="1">
    <citation type="submission" date="2025-08" db="UniProtKB">
        <authorList>
            <consortium name="Ensembl"/>
        </authorList>
    </citation>
    <scope>IDENTIFICATION</scope>
</reference>
<dbReference type="SUPFAM" id="SSF57586">
    <property type="entry name" value="TNF receptor-like"/>
    <property type="match status" value="2"/>
</dbReference>
<dbReference type="GO" id="GO:0035631">
    <property type="term" value="C:CD40 receptor complex"/>
    <property type="evidence" value="ECO:0007669"/>
    <property type="project" value="TreeGrafter"/>
</dbReference>
<sequence>TVNVRHRMKQECTETADTQCEPCGLEQYIEDWNYSPNCLSCTKCKSKKGLEYAQTCTSTRNSKCVCKTGTFCYLGFDDPYCTDCKGYKLCKPGERVSVEGKLTHSNITVFCKYYVCVFSSGTRNSDRVCEKCPTNPCSSPSTITVSTVVTVNKTSTTPPGPKESTQTVKPILTVRPTSPEDPPTSKMGKPFIVQLTYNQRFSTLILLANGHSSSSVESPMTSLPMTSQEQVCLLAKGEVSSDQSLSSSDTETSIRTDGFSRNDSLRPLQPTLGIDNPSSVLSEPMVLQSFTEPMAHRPSLSTQGSSQPTSPLIVSPLTNSPHVNVNITLHIGNGSCGTPSFQPTDVNQSEYQLPFGQEEESVSSPQQEAGKLSLISVQESPTVCT</sequence>
<feature type="region of interest" description="Disordered" evidence="2">
    <location>
        <begin position="238"/>
        <end position="279"/>
    </location>
</feature>
<dbReference type="Gene3D" id="2.10.50.10">
    <property type="entry name" value="Tumor Necrosis Factor Receptor, subunit A, domain 2"/>
    <property type="match status" value="2"/>
</dbReference>
<dbReference type="InterPro" id="IPR052135">
    <property type="entry name" value="TNFRSF5"/>
</dbReference>
<feature type="compositionally biased region" description="Basic and acidic residues" evidence="2">
    <location>
        <begin position="252"/>
        <end position="264"/>
    </location>
</feature>
<dbReference type="OMA" id="AQNCFSC"/>
<dbReference type="Ensembl" id="ENSCVAT00000016145.1">
    <property type="protein sequence ID" value="ENSCVAP00000026250.1"/>
    <property type="gene ID" value="ENSCVAG00000011700.1"/>
</dbReference>
<evidence type="ECO:0000256" key="2">
    <source>
        <dbReference type="SAM" id="MobiDB-lite"/>
    </source>
</evidence>
<feature type="repeat" description="TNFR-Cys" evidence="1">
    <location>
        <begin position="22"/>
        <end position="64"/>
    </location>
</feature>
<dbReference type="Proteomes" id="UP000265020">
    <property type="component" value="Unassembled WGS sequence"/>
</dbReference>
<dbReference type="STRING" id="28743.ENSCVAP00000026250"/>
<proteinExistence type="predicted"/>
<feature type="disulfide bond" evidence="1">
    <location>
        <begin position="23"/>
        <end position="38"/>
    </location>
</feature>
<dbReference type="GO" id="GO:0002768">
    <property type="term" value="P:immune response-regulating cell surface receptor signaling pathway"/>
    <property type="evidence" value="ECO:0007669"/>
    <property type="project" value="TreeGrafter"/>
</dbReference>
<comment type="caution">
    <text evidence="1">Lacks conserved residue(s) required for the propagation of feature annotation.</text>
</comment>
<dbReference type="PANTHER" id="PTHR46875">
    <property type="entry name" value="TUMOR NECROSIS FACTOR RECEPTOR SUPERFAMILY MEMBER 5"/>
    <property type="match status" value="1"/>
</dbReference>
<dbReference type="SMART" id="SM00208">
    <property type="entry name" value="TNFR"/>
    <property type="match status" value="2"/>
</dbReference>